<feature type="non-terminal residue" evidence="1">
    <location>
        <position position="1"/>
    </location>
</feature>
<evidence type="ECO:0008006" key="3">
    <source>
        <dbReference type="Google" id="ProtNLM"/>
    </source>
</evidence>
<accession>A0A821XPQ6</accession>
<dbReference type="AlphaFoldDB" id="A0A821XPQ6"/>
<evidence type="ECO:0000313" key="2">
    <source>
        <dbReference type="Proteomes" id="UP000663873"/>
    </source>
</evidence>
<proteinExistence type="predicted"/>
<evidence type="ECO:0000313" key="1">
    <source>
        <dbReference type="EMBL" id="CAF4949831.1"/>
    </source>
</evidence>
<name>A0A821XPQ6_9BILA</name>
<dbReference type="Proteomes" id="UP000663873">
    <property type="component" value="Unassembled WGS sequence"/>
</dbReference>
<dbReference type="EMBL" id="CAJOBP010091744">
    <property type="protein sequence ID" value="CAF4949831.1"/>
    <property type="molecule type" value="Genomic_DNA"/>
</dbReference>
<keyword evidence="2" id="KW-1185">Reference proteome</keyword>
<dbReference type="SUPFAM" id="SSF57196">
    <property type="entry name" value="EGF/Laminin"/>
    <property type="match status" value="1"/>
</dbReference>
<sequence length="80" mass="9510">QRCHRGIELTVWLDDEKNLTTSTCLCPPSFYGDRCQYQNQRVSLTLTFAAFPDSWRIPFLFLIMLIDNTHERTIHTYEQL</sequence>
<reference evidence="1" key="1">
    <citation type="submission" date="2021-02" db="EMBL/GenBank/DDBJ databases">
        <authorList>
            <person name="Nowell W R."/>
        </authorList>
    </citation>
    <scope>NUCLEOTIDE SEQUENCE</scope>
</reference>
<organism evidence="1 2">
    <name type="scientific">Rotaria socialis</name>
    <dbReference type="NCBI Taxonomy" id="392032"/>
    <lineage>
        <taxon>Eukaryota</taxon>
        <taxon>Metazoa</taxon>
        <taxon>Spiralia</taxon>
        <taxon>Gnathifera</taxon>
        <taxon>Rotifera</taxon>
        <taxon>Eurotatoria</taxon>
        <taxon>Bdelloidea</taxon>
        <taxon>Philodinida</taxon>
        <taxon>Philodinidae</taxon>
        <taxon>Rotaria</taxon>
    </lineage>
</organism>
<gene>
    <name evidence="1" type="ORF">UJA718_LOCUS47706</name>
</gene>
<protein>
    <recommendedName>
        <fullName evidence="3">EGF-like domain-containing protein</fullName>
    </recommendedName>
</protein>
<feature type="non-terminal residue" evidence="1">
    <location>
        <position position="80"/>
    </location>
</feature>
<comment type="caution">
    <text evidence="1">The sequence shown here is derived from an EMBL/GenBank/DDBJ whole genome shotgun (WGS) entry which is preliminary data.</text>
</comment>